<proteinExistence type="predicted"/>
<sequence>MKTFCLSFGYSVPEFITKEDPSPLSPLAARAAASCISNEEIVLSSVMITS</sequence>
<organism evidence="1">
    <name type="scientific">Rhizophora mucronata</name>
    <name type="common">Asiatic mangrove</name>
    <dbReference type="NCBI Taxonomy" id="61149"/>
    <lineage>
        <taxon>Eukaryota</taxon>
        <taxon>Viridiplantae</taxon>
        <taxon>Streptophyta</taxon>
        <taxon>Embryophyta</taxon>
        <taxon>Tracheophyta</taxon>
        <taxon>Spermatophyta</taxon>
        <taxon>Magnoliopsida</taxon>
        <taxon>eudicotyledons</taxon>
        <taxon>Gunneridae</taxon>
        <taxon>Pentapetalae</taxon>
        <taxon>rosids</taxon>
        <taxon>fabids</taxon>
        <taxon>Malpighiales</taxon>
        <taxon>Rhizophoraceae</taxon>
        <taxon>Rhizophora</taxon>
    </lineage>
</organism>
<protein>
    <submittedName>
        <fullName evidence="1">Uncharacterized protein</fullName>
    </submittedName>
</protein>
<dbReference type="AlphaFoldDB" id="A0A2P2JRK0"/>
<reference evidence="1" key="1">
    <citation type="submission" date="2018-02" db="EMBL/GenBank/DDBJ databases">
        <title>Rhizophora mucronata_Transcriptome.</title>
        <authorList>
            <person name="Meera S.P."/>
            <person name="Sreeshan A."/>
            <person name="Augustine A."/>
        </authorList>
    </citation>
    <scope>NUCLEOTIDE SEQUENCE</scope>
    <source>
        <tissue evidence="1">Leaf</tissue>
    </source>
</reference>
<dbReference type="EMBL" id="GGEC01015599">
    <property type="protein sequence ID" value="MBW96082.1"/>
    <property type="molecule type" value="Transcribed_RNA"/>
</dbReference>
<name>A0A2P2JRK0_RHIMU</name>
<evidence type="ECO:0000313" key="1">
    <source>
        <dbReference type="EMBL" id="MBW96082.1"/>
    </source>
</evidence>
<accession>A0A2P2JRK0</accession>